<comment type="caution">
    <text evidence="9">The sequence shown here is derived from an EMBL/GenBank/DDBJ whole genome shotgun (WGS) entry which is preliminary data.</text>
</comment>
<keyword evidence="5 7" id="KW-0443">Lipid metabolism</keyword>
<proteinExistence type="inferred from homology"/>
<comment type="similarity">
    <text evidence="7">Belongs to the transferase hexapeptide repeat family. LpxD subfamily.</text>
</comment>
<evidence type="ECO:0000256" key="4">
    <source>
        <dbReference type="ARBA" id="ARBA00022737"/>
    </source>
</evidence>
<dbReference type="EC" id="2.3.1.191" evidence="7"/>
<keyword evidence="4 7" id="KW-0677">Repeat</keyword>
<dbReference type="UniPathway" id="UPA00973"/>
<dbReference type="GO" id="GO:0009245">
    <property type="term" value="P:lipid A biosynthetic process"/>
    <property type="evidence" value="ECO:0007669"/>
    <property type="project" value="UniProtKB-UniRule"/>
</dbReference>
<comment type="function">
    <text evidence="7">Catalyzes the N-acylation of UDP-3-O-acylglucosamine using 3-hydroxyacyl-ACP as the acyl donor. Is involved in the biosynthesis of lipid A, a phosphorylated glycolipid that anchors the lipopolysaccharide to the outer membrane of the cell.</text>
</comment>
<protein>
    <recommendedName>
        <fullName evidence="7">UDP-3-O-acylglucosamine N-acyltransferase</fullName>
        <ecNumber evidence="7">2.3.1.191</ecNumber>
    </recommendedName>
</protein>
<comment type="pathway">
    <text evidence="7">Bacterial outer membrane biogenesis; LPS lipid A biosynthesis.</text>
</comment>
<dbReference type="InterPro" id="IPR007691">
    <property type="entry name" value="LpxD"/>
</dbReference>
<sequence>MPDTRFFQKSPALNLRDLLGAIGVPTTENLPDKMISDVAGLDDAGADQISFLDNKRYLPALANTQAGAVVLEQQYVERLPEHVIPIVSETPYRTFALISQYFYPSGTVDPYVSPDAAIDPTATIGAGCRIEAGAVVSANAEIGDNCYIGPNAVIDNAVKLGADSHVGAGAYLGFCLVGNRANIHPGVRIGTRGFGFAMDRKGHIDVPQLGRVVIGDGVEIGANTTIDRGMGPDTEIGDFTKIDNLVQIGHNVKIGKACVIVAMTGIAGSTVLEDYVVCAAQSGIAGHLRIGKGAQIAAKAGVMKNLAAGEKVGGVPAVPLNQWLREHVFINKLMRKKERKDG</sequence>
<dbReference type="InterPro" id="IPR011004">
    <property type="entry name" value="Trimer_LpxA-like_sf"/>
</dbReference>
<evidence type="ECO:0000259" key="8">
    <source>
        <dbReference type="Pfam" id="PF04613"/>
    </source>
</evidence>
<dbReference type="NCBIfam" id="NF002060">
    <property type="entry name" value="PRK00892.1"/>
    <property type="match status" value="1"/>
</dbReference>
<evidence type="ECO:0000256" key="3">
    <source>
        <dbReference type="ARBA" id="ARBA00022679"/>
    </source>
</evidence>
<keyword evidence="3 7" id="KW-0808">Transferase</keyword>
<comment type="catalytic activity">
    <reaction evidence="7">
        <text>a UDP-3-O-[(3R)-3-hydroxyacyl]-alpha-D-glucosamine + a (3R)-hydroxyacyl-[ACP] = a UDP-2-N,3-O-bis[(3R)-3-hydroxyacyl]-alpha-D-glucosamine + holo-[ACP] + H(+)</text>
        <dbReference type="Rhea" id="RHEA:53836"/>
        <dbReference type="Rhea" id="RHEA-COMP:9685"/>
        <dbReference type="Rhea" id="RHEA-COMP:9945"/>
        <dbReference type="ChEBI" id="CHEBI:15378"/>
        <dbReference type="ChEBI" id="CHEBI:64479"/>
        <dbReference type="ChEBI" id="CHEBI:78827"/>
        <dbReference type="ChEBI" id="CHEBI:137740"/>
        <dbReference type="ChEBI" id="CHEBI:137748"/>
        <dbReference type="EC" id="2.3.1.191"/>
    </reaction>
</comment>
<dbReference type="InterPro" id="IPR020573">
    <property type="entry name" value="UDP_GlcNAc_AcTrfase_non-rep"/>
</dbReference>
<name>A0A3D9HUX5_9PROT</name>
<evidence type="ECO:0000256" key="2">
    <source>
        <dbReference type="ARBA" id="ARBA00022556"/>
    </source>
</evidence>
<dbReference type="SUPFAM" id="SSF51161">
    <property type="entry name" value="Trimeric LpxA-like enzymes"/>
    <property type="match status" value="1"/>
</dbReference>
<reference evidence="9 10" key="1">
    <citation type="submission" date="2018-07" db="EMBL/GenBank/DDBJ databases">
        <title>Genomic Encyclopedia of Type Strains, Phase III (KMG-III): the genomes of soil and plant-associated and newly described type strains.</title>
        <authorList>
            <person name="Whitman W."/>
        </authorList>
    </citation>
    <scope>NUCLEOTIDE SEQUENCE [LARGE SCALE GENOMIC DNA]</scope>
    <source>
        <strain evidence="9 10">CECT 8488</strain>
    </source>
</reference>
<dbReference type="Gene3D" id="2.160.10.10">
    <property type="entry name" value="Hexapeptide repeat proteins"/>
    <property type="match status" value="1"/>
</dbReference>
<dbReference type="RefSeq" id="WP_115934450.1">
    <property type="nucleotide sequence ID" value="NZ_QRDW01000001.1"/>
</dbReference>
<dbReference type="Pfam" id="PF00132">
    <property type="entry name" value="Hexapep"/>
    <property type="match status" value="2"/>
</dbReference>
<evidence type="ECO:0000256" key="7">
    <source>
        <dbReference type="HAMAP-Rule" id="MF_00523"/>
    </source>
</evidence>
<accession>A0A3D9HUX5</accession>
<dbReference type="OrthoDB" id="9784739at2"/>
<evidence type="ECO:0000313" key="9">
    <source>
        <dbReference type="EMBL" id="RED53292.1"/>
    </source>
</evidence>
<feature type="domain" description="UDP-3-O-[3-hydroxymyristoyl] glucosamine N-acyltransferase non-repeat region" evidence="8">
    <location>
        <begin position="34"/>
        <end position="100"/>
    </location>
</feature>
<dbReference type="EMBL" id="QRDW01000001">
    <property type="protein sequence ID" value="RED53292.1"/>
    <property type="molecule type" value="Genomic_DNA"/>
</dbReference>
<evidence type="ECO:0000256" key="5">
    <source>
        <dbReference type="ARBA" id="ARBA00023098"/>
    </source>
</evidence>
<organism evidence="9 10">
    <name type="scientific">Aestuariispira insulae</name>
    <dbReference type="NCBI Taxonomy" id="1461337"/>
    <lineage>
        <taxon>Bacteria</taxon>
        <taxon>Pseudomonadati</taxon>
        <taxon>Pseudomonadota</taxon>
        <taxon>Alphaproteobacteria</taxon>
        <taxon>Rhodospirillales</taxon>
        <taxon>Kiloniellaceae</taxon>
        <taxon>Aestuariispira</taxon>
    </lineage>
</organism>
<evidence type="ECO:0000256" key="6">
    <source>
        <dbReference type="ARBA" id="ARBA00023315"/>
    </source>
</evidence>
<evidence type="ECO:0000256" key="1">
    <source>
        <dbReference type="ARBA" id="ARBA00022516"/>
    </source>
</evidence>
<dbReference type="Gene3D" id="3.40.1390.10">
    <property type="entry name" value="MurE/MurF, N-terminal domain"/>
    <property type="match status" value="1"/>
</dbReference>
<dbReference type="InterPro" id="IPR001451">
    <property type="entry name" value="Hexapep"/>
</dbReference>
<gene>
    <name evidence="7" type="primary">lpxD</name>
    <name evidence="9" type="ORF">DFP90_10174</name>
</gene>
<keyword evidence="6 7" id="KW-0012">Acyltransferase</keyword>
<dbReference type="GO" id="GO:0016410">
    <property type="term" value="F:N-acyltransferase activity"/>
    <property type="evidence" value="ECO:0007669"/>
    <property type="project" value="InterPro"/>
</dbReference>
<keyword evidence="2 7" id="KW-0441">Lipid A biosynthesis</keyword>
<dbReference type="Pfam" id="PF04613">
    <property type="entry name" value="LpxD"/>
    <property type="match status" value="1"/>
</dbReference>
<dbReference type="GO" id="GO:0016020">
    <property type="term" value="C:membrane"/>
    <property type="evidence" value="ECO:0007669"/>
    <property type="project" value="GOC"/>
</dbReference>
<dbReference type="GO" id="GO:0103118">
    <property type="term" value="F:UDP-3-O-[(3R)-3-hydroxyacyl]-glucosamine N-acyltransferase activity"/>
    <property type="evidence" value="ECO:0007669"/>
    <property type="project" value="UniProtKB-EC"/>
</dbReference>
<keyword evidence="10" id="KW-1185">Reference proteome</keyword>
<dbReference type="Proteomes" id="UP000256845">
    <property type="component" value="Unassembled WGS sequence"/>
</dbReference>
<dbReference type="AlphaFoldDB" id="A0A3D9HUX5"/>
<dbReference type="PANTHER" id="PTHR43378:SF2">
    <property type="entry name" value="UDP-3-O-ACYLGLUCOSAMINE N-ACYLTRANSFERASE 1, MITOCHONDRIAL-RELATED"/>
    <property type="match status" value="1"/>
</dbReference>
<feature type="active site" description="Proton acceptor" evidence="7">
    <location>
        <position position="250"/>
    </location>
</feature>
<dbReference type="NCBIfam" id="TIGR01853">
    <property type="entry name" value="lipid_A_lpxD"/>
    <property type="match status" value="1"/>
</dbReference>
<keyword evidence="1 7" id="KW-0444">Lipid biosynthesis</keyword>
<dbReference type="CDD" id="cd03352">
    <property type="entry name" value="LbH_LpxD"/>
    <property type="match status" value="1"/>
</dbReference>
<evidence type="ECO:0000313" key="10">
    <source>
        <dbReference type="Proteomes" id="UP000256845"/>
    </source>
</evidence>
<dbReference type="PANTHER" id="PTHR43378">
    <property type="entry name" value="UDP-3-O-ACYLGLUCOSAMINE N-ACYLTRANSFERASE"/>
    <property type="match status" value="1"/>
</dbReference>
<dbReference type="HAMAP" id="MF_00523">
    <property type="entry name" value="LpxD"/>
    <property type="match status" value="1"/>
</dbReference>
<comment type="subunit">
    <text evidence="7">Homotrimer.</text>
</comment>